<keyword evidence="3" id="KW-1185">Reference proteome</keyword>
<protein>
    <submittedName>
        <fullName evidence="2">Uncharacterized protein</fullName>
    </submittedName>
</protein>
<organism evidence="2 3">
    <name type="scientific">Streptomyces vastus</name>
    <dbReference type="NCBI Taxonomy" id="285451"/>
    <lineage>
        <taxon>Bacteria</taxon>
        <taxon>Bacillati</taxon>
        <taxon>Actinomycetota</taxon>
        <taxon>Actinomycetes</taxon>
        <taxon>Kitasatosporales</taxon>
        <taxon>Streptomycetaceae</taxon>
        <taxon>Streptomyces</taxon>
    </lineage>
</organism>
<name>A0ABP6CJS8_9ACTN</name>
<evidence type="ECO:0000313" key="2">
    <source>
        <dbReference type="EMBL" id="GAA2622186.1"/>
    </source>
</evidence>
<reference evidence="3" key="1">
    <citation type="journal article" date="2019" name="Int. J. Syst. Evol. Microbiol.">
        <title>The Global Catalogue of Microorganisms (GCM) 10K type strain sequencing project: providing services to taxonomists for standard genome sequencing and annotation.</title>
        <authorList>
            <consortium name="The Broad Institute Genomics Platform"/>
            <consortium name="The Broad Institute Genome Sequencing Center for Infectious Disease"/>
            <person name="Wu L."/>
            <person name="Ma J."/>
        </authorList>
    </citation>
    <scope>NUCLEOTIDE SEQUENCE [LARGE SCALE GENOMIC DNA]</scope>
    <source>
        <strain evidence="3">JCM 4524</strain>
    </source>
</reference>
<gene>
    <name evidence="2" type="ORF">GCM10010307_06570</name>
</gene>
<proteinExistence type="predicted"/>
<evidence type="ECO:0000256" key="1">
    <source>
        <dbReference type="SAM" id="MobiDB-lite"/>
    </source>
</evidence>
<evidence type="ECO:0000313" key="3">
    <source>
        <dbReference type="Proteomes" id="UP001500151"/>
    </source>
</evidence>
<dbReference type="Proteomes" id="UP001500151">
    <property type="component" value="Unassembled WGS sequence"/>
</dbReference>
<accession>A0ABP6CJS8</accession>
<dbReference type="EMBL" id="BAAASJ010000005">
    <property type="protein sequence ID" value="GAA2622186.1"/>
    <property type="molecule type" value="Genomic_DNA"/>
</dbReference>
<feature type="region of interest" description="Disordered" evidence="1">
    <location>
        <begin position="1"/>
        <end position="24"/>
    </location>
</feature>
<comment type="caution">
    <text evidence="2">The sequence shown here is derived from an EMBL/GenBank/DDBJ whole genome shotgun (WGS) entry which is preliminary data.</text>
</comment>
<sequence>MRSYGVGRSCSLSWSAEGDSRPAPSVTASFARSSLLANAALTRASEVTVTVAAAISLQGTGACQDGEPWDKAGTTEARVNTQTLRMNRSLRPKRSAAVAPAMSCLAVAPSQASPTVIHHSTHALAGTCFIVVARPKCRRARSTRGYGRRFWRV</sequence>